<feature type="region of interest" description="Disordered" evidence="2">
    <location>
        <begin position="1163"/>
        <end position="1195"/>
    </location>
</feature>
<dbReference type="OrthoDB" id="5215300at2759"/>
<feature type="region of interest" description="Disordered" evidence="2">
    <location>
        <begin position="1006"/>
        <end position="1126"/>
    </location>
</feature>
<protein>
    <submittedName>
        <fullName evidence="4">Sfi1-domain-containing protein</fullName>
    </submittedName>
</protein>
<feature type="compositionally biased region" description="Low complexity" evidence="2">
    <location>
        <begin position="1029"/>
        <end position="1048"/>
    </location>
</feature>
<feature type="compositionally biased region" description="Basic and acidic residues" evidence="2">
    <location>
        <begin position="953"/>
        <end position="973"/>
    </location>
</feature>
<feature type="region of interest" description="Disordered" evidence="2">
    <location>
        <begin position="927"/>
        <end position="986"/>
    </location>
</feature>
<keyword evidence="1" id="KW-0175">Coiled coil</keyword>
<evidence type="ECO:0000313" key="4">
    <source>
        <dbReference type="EMBL" id="PVI04073.1"/>
    </source>
</evidence>
<dbReference type="AlphaFoldDB" id="A0A2V1E0J7"/>
<keyword evidence="5" id="KW-1185">Reference proteome</keyword>
<evidence type="ECO:0000313" key="5">
    <source>
        <dbReference type="Proteomes" id="UP000244855"/>
    </source>
</evidence>
<reference evidence="4 5" key="1">
    <citation type="journal article" date="2018" name="Sci. Rep.">
        <title>Comparative genomics provides insights into the lifestyle and reveals functional heterogeneity of dark septate endophytic fungi.</title>
        <authorList>
            <person name="Knapp D.G."/>
            <person name="Nemeth J.B."/>
            <person name="Barry K."/>
            <person name="Hainaut M."/>
            <person name="Henrissat B."/>
            <person name="Johnson J."/>
            <person name="Kuo A."/>
            <person name="Lim J.H.P."/>
            <person name="Lipzen A."/>
            <person name="Nolan M."/>
            <person name="Ohm R.A."/>
            <person name="Tamas L."/>
            <person name="Grigoriev I.V."/>
            <person name="Spatafora J.W."/>
            <person name="Nagy L.G."/>
            <person name="Kovacs G.M."/>
        </authorList>
    </citation>
    <scope>NUCLEOTIDE SEQUENCE [LARGE SCALE GENOMIC DNA]</scope>
    <source>
        <strain evidence="4 5">DSE2036</strain>
    </source>
</reference>
<feature type="compositionally biased region" description="Low complexity" evidence="2">
    <location>
        <begin position="250"/>
        <end position="261"/>
    </location>
</feature>
<dbReference type="InterPro" id="IPR013665">
    <property type="entry name" value="Sfi1_dom"/>
</dbReference>
<feature type="compositionally biased region" description="Polar residues" evidence="2">
    <location>
        <begin position="8"/>
        <end position="19"/>
    </location>
</feature>
<feature type="region of interest" description="Disordered" evidence="2">
    <location>
        <begin position="133"/>
        <end position="264"/>
    </location>
</feature>
<feature type="compositionally biased region" description="Polar residues" evidence="2">
    <location>
        <begin position="236"/>
        <end position="249"/>
    </location>
</feature>
<dbReference type="Proteomes" id="UP000244855">
    <property type="component" value="Unassembled WGS sequence"/>
</dbReference>
<name>A0A2V1E0J7_9PLEO</name>
<sequence length="1195" mass="138292">MSAPMSHNADSTGSVTPELTEQDLSDKAIEILYDIVRRTQSSSDRSEAALYNACDAILAERRLAGEYHGEDVGVAVLYKFLKLMQDRQRRGENLVQRYQRVMQDIHITVDVDENGDGVDVTTPFRIATKEALTREPQSRGYRRHGSFDSFLDGSADKIAGPTDTGTGLPYRSRRSSDGATETGVLEAQALVQHQGRLPIRTRKDVNPNRGRRASSGQQKPPPRVAGSVTGHDNLRVQRSVQPQPSGSDAESTSTSEFDFSSVQIPGVNSPIPNVLYQQTQSYAPEPFRPSDTRLLDDAETFENQRLHSLVRRCIQLWRQRAQEQIARNEEMERLATALDRKRLLKDSIGDLRHRSLQNRNDRETDRFFGKLERRAEKARDLFLLTKSFTHWARSAEDEVQRTSVARRHILRTRFFNGWREITAINELKIQHFVLSRFLNKWRRRMDEVTFRQEAAENMYDNKLARRVYRDWFFRYCERTAPDWRELRMKRVFFGKWYEKATVLKERDNWATDRKERQMLRRSLEIWRNRVTAVKALEPQSDQFRQRALLSSALSTLRKHATTMPLLSHFRTQSNARLAANLFKHWRRNTVLSRQAKAVDQMRLLRNAWTNWNDRLRIKALKERIDDRVLVEAMYRWALASRVSLFQRVHNQTVKESVFLTWITRTNERHNTLGSAERRFAQFKRTQLLRMSLRKLEEVTAERRAEEFAIKAQYEQKIKQRFLDTLIEKNGHLQQLNRWAEDARFFVFTTRTLKIWNAATQHARRNRRREAYSQMRRIVKINLVRRAFETWRAKAKELRVRENQVDETNRTRTLHYAAVLLAHMRDRTTTIRAQETEAQQYYINKLKSRYLAIWTGRLTTLQAKYDLAAALRQENTDLAGLTALKKLGWRLWNIQRQEETAIALYRRNFEKRQRFMIRYWHEQVIEKRATRSASPTPSRRTRNGRGSRGSGSQSDRDDTNNRGVDREEVDREANEPTPFDEPGEETQRLEGWTAFDENALGLSNIDLSLSFSPGQNPSPQPTSPVRRNAPSSTRPPISSSRRPTPSRPNTYPPQPPRSILRSRAPPIPEDLTFDDPSLFLTSTPMPPRASTKPGYLKTPSKRSVVRNKRPELFLPGSPEKRDGARQRDAGRVLGSMSAPPVPLGRPAADGGDKVTSFERRLALGGFAGGSDRNGGAGVKGKGRERAVGFGDVSHFG</sequence>
<accession>A0A2V1E0J7</accession>
<dbReference type="Pfam" id="PF08457">
    <property type="entry name" value="Sfi1"/>
    <property type="match status" value="1"/>
</dbReference>
<dbReference type="EMBL" id="KZ805325">
    <property type="protein sequence ID" value="PVI04073.1"/>
    <property type="molecule type" value="Genomic_DNA"/>
</dbReference>
<feature type="coiled-coil region" evidence="1">
    <location>
        <begin position="314"/>
        <end position="341"/>
    </location>
</feature>
<evidence type="ECO:0000259" key="3">
    <source>
        <dbReference type="Pfam" id="PF08457"/>
    </source>
</evidence>
<evidence type="ECO:0000256" key="1">
    <source>
        <dbReference type="SAM" id="Coils"/>
    </source>
</evidence>
<feature type="domain" description="Sfi1 spindle body" evidence="3">
    <location>
        <begin position="357"/>
        <end position="923"/>
    </location>
</feature>
<feature type="region of interest" description="Disordered" evidence="2">
    <location>
        <begin position="1"/>
        <end position="20"/>
    </location>
</feature>
<organism evidence="4 5">
    <name type="scientific">Periconia macrospinosa</name>
    <dbReference type="NCBI Taxonomy" id="97972"/>
    <lineage>
        <taxon>Eukaryota</taxon>
        <taxon>Fungi</taxon>
        <taxon>Dikarya</taxon>
        <taxon>Ascomycota</taxon>
        <taxon>Pezizomycotina</taxon>
        <taxon>Dothideomycetes</taxon>
        <taxon>Pleosporomycetidae</taxon>
        <taxon>Pleosporales</taxon>
        <taxon>Massarineae</taxon>
        <taxon>Periconiaceae</taxon>
        <taxon>Periconia</taxon>
    </lineage>
</organism>
<feature type="compositionally biased region" description="Gly residues" evidence="2">
    <location>
        <begin position="1164"/>
        <end position="1178"/>
    </location>
</feature>
<gene>
    <name evidence="4" type="ORF">DM02DRAFT_586914</name>
</gene>
<feature type="compositionally biased region" description="Basic and acidic residues" evidence="2">
    <location>
        <begin position="1117"/>
        <end position="1126"/>
    </location>
</feature>
<evidence type="ECO:0000256" key="2">
    <source>
        <dbReference type="SAM" id="MobiDB-lite"/>
    </source>
</evidence>
<feature type="region of interest" description="Disordered" evidence="2">
    <location>
        <begin position="1132"/>
        <end position="1151"/>
    </location>
</feature>
<dbReference type="STRING" id="97972.A0A2V1E0J7"/>
<proteinExistence type="predicted"/>